<gene>
    <name evidence="1" type="ordered locus">COCOR_00497</name>
</gene>
<dbReference type="AlphaFoldDB" id="H8N1A4"/>
<reference evidence="1 2" key="1">
    <citation type="journal article" date="2012" name="J. Bacteriol.">
        <title>Complete Genome Sequence of the Fruiting Myxobacterium Corallococcus coralloides DSM 2259.</title>
        <authorList>
            <person name="Huntley S."/>
            <person name="Zhang Y."/>
            <person name="Treuner-Lange A."/>
            <person name="Kneip S."/>
            <person name="Sensen C.W."/>
            <person name="Sogaard-Andersen L."/>
        </authorList>
    </citation>
    <scope>NUCLEOTIDE SEQUENCE [LARGE SCALE GENOMIC DNA]</scope>
    <source>
        <strain evidence="2">ATCC 25202 / DSM 2259 / NBRC 100086 / M2</strain>
    </source>
</reference>
<dbReference type="Proteomes" id="UP000007587">
    <property type="component" value="Chromosome"/>
</dbReference>
<sequence>MRMSQAQVELEAAWSDEDGFLVQLRMGNFDSAKAGALLTMLKRMDLGEGGPLERRVVSLLWYLPLFMSWQHERVEPKHLSELAKVEARVTNEVERLLGVP</sequence>
<proteinExistence type="predicted"/>
<evidence type="ECO:0000313" key="1">
    <source>
        <dbReference type="EMBL" id="AFE03524.1"/>
    </source>
</evidence>
<protein>
    <submittedName>
        <fullName evidence="1">Uncharacterized protein</fullName>
    </submittedName>
</protein>
<dbReference type="RefSeq" id="WP_014393349.1">
    <property type="nucleotide sequence ID" value="NC_017030.1"/>
</dbReference>
<keyword evidence="2" id="KW-1185">Reference proteome</keyword>
<dbReference type="EMBL" id="CP003389">
    <property type="protein sequence ID" value="AFE03524.1"/>
    <property type="molecule type" value="Genomic_DNA"/>
</dbReference>
<dbReference type="KEGG" id="ccx:COCOR_00497"/>
<accession>H8N1A4</accession>
<dbReference type="OrthoDB" id="964829at2"/>
<evidence type="ECO:0000313" key="2">
    <source>
        <dbReference type="Proteomes" id="UP000007587"/>
    </source>
</evidence>
<dbReference type="STRING" id="1144275.COCOR_00497"/>
<dbReference type="InParanoid" id="H8N1A4"/>
<organism evidence="1 2">
    <name type="scientific">Corallococcus coralloides (strain ATCC 25202 / DSM 2259 / NBRC 100086 / M2)</name>
    <name type="common">Myxococcus coralloides</name>
    <dbReference type="NCBI Taxonomy" id="1144275"/>
    <lineage>
        <taxon>Bacteria</taxon>
        <taxon>Pseudomonadati</taxon>
        <taxon>Myxococcota</taxon>
        <taxon>Myxococcia</taxon>
        <taxon>Myxococcales</taxon>
        <taxon>Cystobacterineae</taxon>
        <taxon>Myxococcaceae</taxon>
        <taxon>Corallococcus</taxon>
    </lineage>
</organism>
<reference evidence="2" key="2">
    <citation type="submission" date="2012-03" db="EMBL/GenBank/DDBJ databases">
        <title>Genome sequence of the fruiting myxobacterium Corallococcus coralloides DSM 2259.</title>
        <authorList>
            <person name="Huntley S."/>
            <person name="Zhang Y."/>
            <person name="Treuner-Lange A."/>
            <person name="Sensen C.W."/>
            <person name="Sogaard-Andersen L."/>
        </authorList>
    </citation>
    <scope>NUCLEOTIDE SEQUENCE [LARGE SCALE GENOMIC DNA]</scope>
    <source>
        <strain evidence="2">ATCC 25202 / DSM 2259 / NBRC 100086 / M2</strain>
    </source>
</reference>
<name>H8N1A4_CORCM</name>
<dbReference type="HOGENOM" id="CLU_2301042_0_0_7"/>